<dbReference type="CDD" id="cd14726">
    <property type="entry name" value="TraB_PrgY-like"/>
    <property type="match status" value="1"/>
</dbReference>
<reference evidence="2 3" key="1">
    <citation type="submission" date="2024-04" db="EMBL/GenBank/DDBJ databases">
        <title>Defined microbial consortia suppress multidrug-resistant proinflammatory Enterobacteriaceae via ecological control.</title>
        <authorList>
            <person name="Furuichi M."/>
            <person name="Kawaguchi T."/>
            <person name="Pust M."/>
            <person name="Yasuma K."/>
            <person name="Plichta D."/>
            <person name="Hasegawa N."/>
            <person name="Ohya T."/>
            <person name="Bhattarai S."/>
            <person name="Sasajima S."/>
            <person name="Aoto Y."/>
            <person name="Tuganbaev T."/>
            <person name="Yaginuma M."/>
            <person name="Ueda M."/>
            <person name="Okahashi N."/>
            <person name="Amafuji K."/>
            <person name="Kiridooshi Y."/>
            <person name="Sugita K."/>
            <person name="Strazar M."/>
            <person name="Skelly A."/>
            <person name="Suda W."/>
            <person name="Hattori M."/>
            <person name="Nakamoto N."/>
            <person name="Caballero S."/>
            <person name="Norman J."/>
            <person name="Olle B."/>
            <person name="Tanoue T."/>
            <person name="Arita M."/>
            <person name="Bucci V."/>
            <person name="Atarashi K."/>
            <person name="Xavier R."/>
            <person name="Honda K."/>
        </authorList>
    </citation>
    <scope>NUCLEOTIDE SEQUENCE [LARGE SCALE GENOMIC DNA]</scope>
    <source>
        <strain evidence="3">k04-0078-D8-1</strain>
    </source>
</reference>
<keyword evidence="1" id="KW-1133">Transmembrane helix</keyword>
<feature type="transmembrane region" description="Helical" evidence="1">
    <location>
        <begin position="297"/>
        <end position="319"/>
    </location>
</feature>
<dbReference type="PANTHER" id="PTHR21530:SF7">
    <property type="entry name" value="TRAB DOMAIN-CONTAINING PROTEIN"/>
    <property type="match status" value="1"/>
</dbReference>
<protein>
    <submittedName>
        <fullName evidence="2">TraB/GumN family protein</fullName>
    </submittedName>
</protein>
<dbReference type="InterPro" id="IPR046345">
    <property type="entry name" value="TraB_PrgY-like"/>
</dbReference>
<accession>A0ABQ0BKM8</accession>
<evidence type="ECO:0000256" key="1">
    <source>
        <dbReference type="SAM" id="Phobius"/>
    </source>
</evidence>
<organism evidence="2 3">
    <name type="scientific">Blautia hominis</name>
    <dbReference type="NCBI Taxonomy" id="2025493"/>
    <lineage>
        <taxon>Bacteria</taxon>
        <taxon>Bacillati</taxon>
        <taxon>Bacillota</taxon>
        <taxon>Clostridia</taxon>
        <taxon>Lachnospirales</taxon>
        <taxon>Lachnospiraceae</taxon>
        <taxon>Blautia</taxon>
    </lineage>
</organism>
<dbReference type="RefSeq" id="WP_256162380.1">
    <property type="nucleotide sequence ID" value="NZ_BAABYW010000003.1"/>
</dbReference>
<keyword evidence="3" id="KW-1185">Reference proteome</keyword>
<gene>
    <name evidence="2" type="ORF">K040078D81_61070</name>
</gene>
<dbReference type="EMBL" id="BAABYW010000003">
    <property type="protein sequence ID" value="GAA6411990.1"/>
    <property type="molecule type" value="Genomic_DNA"/>
</dbReference>
<sequence length="382" mass="42715">MTNNITTINYKNKEITLIGTAHVLHESAELVKQTIDSLLPDTVCIELDTERYKNLQNPKAWESTNIADVIKSKKVGLLFANIILSSYQKRVAKKLNATPGQEMLQGIESAKEHSCELVLADRNIQTTFLRVWRKLSLFEKCKLFSGLLTENQSDSEDVDLNTLMEKDNLEAAISSIGKEFPKITEILINERDQHLAYKIKTAPGEKIVAVVGAAHVSGIQREILCQQDIERITSVPASNRFFRVFAWIIPIAIFLLIAYGFISNYQTGLQQLKSWVLWNSVLAGIFTAAMFGHPFSILTAFISAPITSLNPFLACGWFAGLTEATFRKPTVDDINRMPDDIFHITRFFKNRFLKAIAIVIFANVGSSIGTLIAGADIIKSLF</sequence>
<dbReference type="NCBIfam" id="TIGR00261">
    <property type="entry name" value="traB"/>
    <property type="match status" value="1"/>
</dbReference>
<dbReference type="Pfam" id="PF01963">
    <property type="entry name" value="TraB_PrgY_gumN"/>
    <property type="match status" value="1"/>
</dbReference>
<evidence type="ECO:0000313" key="2">
    <source>
        <dbReference type="EMBL" id="GAA6411990.1"/>
    </source>
</evidence>
<proteinExistence type="predicted"/>
<name>A0ABQ0BKM8_9FIRM</name>
<dbReference type="PANTHER" id="PTHR21530">
    <property type="entry name" value="PHEROMONE SHUTDOWN PROTEIN"/>
    <property type="match status" value="1"/>
</dbReference>
<dbReference type="Proteomes" id="UP001600943">
    <property type="component" value="Unassembled WGS sequence"/>
</dbReference>
<keyword evidence="1" id="KW-0812">Transmembrane</keyword>
<dbReference type="InterPro" id="IPR005230">
    <property type="entry name" value="TraB_bac"/>
</dbReference>
<feature type="transmembrane region" description="Helical" evidence="1">
    <location>
        <begin position="274"/>
        <end position="291"/>
    </location>
</feature>
<feature type="transmembrane region" description="Helical" evidence="1">
    <location>
        <begin position="241"/>
        <end position="262"/>
    </location>
</feature>
<comment type="caution">
    <text evidence="2">The sequence shown here is derived from an EMBL/GenBank/DDBJ whole genome shotgun (WGS) entry which is preliminary data.</text>
</comment>
<dbReference type="InterPro" id="IPR002816">
    <property type="entry name" value="TraB/PrgY/GumN_fam"/>
</dbReference>
<evidence type="ECO:0000313" key="3">
    <source>
        <dbReference type="Proteomes" id="UP001600943"/>
    </source>
</evidence>
<feature type="transmembrane region" description="Helical" evidence="1">
    <location>
        <begin position="352"/>
        <end position="375"/>
    </location>
</feature>
<keyword evidence="1" id="KW-0472">Membrane</keyword>